<evidence type="ECO:0000256" key="1">
    <source>
        <dbReference type="SAM" id="MobiDB-lite"/>
    </source>
</evidence>
<reference evidence="4" key="1">
    <citation type="journal article" date="2019" name="Int. J. Syst. Evol. Microbiol.">
        <title>The Global Catalogue of Microorganisms (GCM) 10K type strain sequencing project: providing services to taxonomists for standard genome sequencing and annotation.</title>
        <authorList>
            <consortium name="The Broad Institute Genomics Platform"/>
            <consortium name="The Broad Institute Genome Sequencing Center for Infectious Disease"/>
            <person name="Wu L."/>
            <person name="Ma J."/>
        </authorList>
    </citation>
    <scope>NUCLEOTIDE SEQUENCE [LARGE SCALE GENOMIC DNA]</scope>
    <source>
        <strain evidence="4">CGMCC 4.7198</strain>
    </source>
</reference>
<accession>A0ABW2VSM7</accession>
<evidence type="ECO:0000313" key="4">
    <source>
        <dbReference type="Proteomes" id="UP001596957"/>
    </source>
</evidence>
<feature type="domain" description="Schlafen group 3-like DNA/RNA helicase" evidence="2">
    <location>
        <begin position="43"/>
        <end position="152"/>
    </location>
</feature>
<dbReference type="Pfam" id="PF09848">
    <property type="entry name" value="SLFN-g3_helicase"/>
    <property type="match status" value="1"/>
</dbReference>
<keyword evidence="3" id="KW-0547">Nucleotide-binding</keyword>
<dbReference type="GO" id="GO:0004386">
    <property type="term" value="F:helicase activity"/>
    <property type="evidence" value="ECO:0007669"/>
    <property type="project" value="UniProtKB-KW"/>
</dbReference>
<dbReference type="RefSeq" id="WP_381264519.1">
    <property type="nucleotide sequence ID" value="NZ_JBHTBI010000106.1"/>
</dbReference>
<feature type="compositionally biased region" description="Low complexity" evidence="1">
    <location>
        <begin position="1"/>
        <end position="16"/>
    </location>
</feature>
<dbReference type="InterPro" id="IPR018647">
    <property type="entry name" value="SLFN_3-like_DNA/RNA_helicase"/>
</dbReference>
<keyword evidence="4" id="KW-1185">Reference proteome</keyword>
<evidence type="ECO:0000259" key="2">
    <source>
        <dbReference type="Pfam" id="PF09848"/>
    </source>
</evidence>
<sequence>MRAAAHASPPATAGAGISPPPPQKKPPLLPEVSIPWTDETSDHLWQRPWNSGAGGILAGTGAQGRAFWATDPGGQQQIGCVCTAQGMEYDYSTVILGDDLTWTSSGWQARPEKSCDDALHGLSPRQYLRYALNSYRVLATQGTRGTRLYSTDSETQKHLRALAGLHRAGSDT</sequence>
<keyword evidence="3" id="KW-0067">ATP-binding</keyword>
<dbReference type="EMBL" id="JBHTEC010000001">
    <property type="protein sequence ID" value="MFD0287438.1"/>
    <property type="molecule type" value="Genomic_DNA"/>
</dbReference>
<feature type="region of interest" description="Disordered" evidence="1">
    <location>
        <begin position="1"/>
        <end position="32"/>
    </location>
</feature>
<evidence type="ECO:0000313" key="3">
    <source>
        <dbReference type="EMBL" id="MFD0287438.1"/>
    </source>
</evidence>
<dbReference type="Proteomes" id="UP001596957">
    <property type="component" value="Unassembled WGS sequence"/>
</dbReference>
<comment type="caution">
    <text evidence="3">The sequence shown here is derived from an EMBL/GenBank/DDBJ whole genome shotgun (WGS) entry which is preliminary data.</text>
</comment>
<feature type="compositionally biased region" description="Pro residues" evidence="1">
    <location>
        <begin position="18"/>
        <end position="29"/>
    </location>
</feature>
<proteinExistence type="predicted"/>
<name>A0ABW2VSM7_9ACTN</name>
<organism evidence="3 4">
    <name type="scientific">Streptomyces lutosisoli</name>
    <dbReference type="NCBI Taxonomy" id="2665721"/>
    <lineage>
        <taxon>Bacteria</taxon>
        <taxon>Bacillati</taxon>
        <taxon>Actinomycetota</taxon>
        <taxon>Actinomycetes</taxon>
        <taxon>Kitasatosporales</taxon>
        <taxon>Streptomycetaceae</taxon>
        <taxon>Streptomyces</taxon>
    </lineage>
</organism>
<keyword evidence="3" id="KW-0378">Hydrolase</keyword>
<keyword evidence="3" id="KW-0347">Helicase</keyword>
<protein>
    <submittedName>
        <fullName evidence="3">DNA/RNA helicase domain-containing protein</fullName>
    </submittedName>
</protein>
<gene>
    <name evidence="3" type="ORF">ACFQZP_38430</name>
</gene>